<accession>A0A1D8PBN5</accession>
<dbReference type="STRING" id="1850246.LPB138_03805"/>
<proteinExistence type="predicted"/>
<evidence type="ECO:0000313" key="2">
    <source>
        <dbReference type="Proteomes" id="UP000176050"/>
    </source>
</evidence>
<dbReference type="KEGG" id="lul:LPB138_03805"/>
<dbReference type="Gene3D" id="2.40.160.20">
    <property type="match status" value="1"/>
</dbReference>
<protein>
    <recommendedName>
        <fullName evidence="3">Deacylase</fullName>
    </recommendedName>
</protein>
<dbReference type="AlphaFoldDB" id="A0A1D8PBN5"/>
<evidence type="ECO:0000313" key="1">
    <source>
        <dbReference type="EMBL" id="AOW21999.1"/>
    </source>
</evidence>
<dbReference type="Pfam" id="PF09411">
    <property type="entry name" value="PagL"/>
    <property type="match status" value="1"/>
</dbReference>
<dbReference type="EMBL" id="CP017478">
    <property type="protein sequence ID" value="AOW21999.1"/>
    <property type="molecule type" value="Genomic_DNA"/>
</dbReference>
<name>A0A1D8PBN5_9FLAO</name>
<dbReference type="Proteomes" id="UP000176050">
    <property type="component" value="Chromosome"/>
</dbReference>
<reference evidence="1 2" key="1">
    <citation type="submission" date="2016-10" db="EMBL/GenBank/DDBJ databases">
        <title>Lutibacter sp. LPB0138, isolated from marine gastropod.</title>
        <authorList>
            <person name="Kim E."/>
            <person name="Yi H."/>
        </authorList>
    </citation>
    <scope>NUCLEOTIDE SEQUENCE [LARGE SCALE GENOMIC DNA]</scope>
    <source>
        <strain evidence="1 2">LPB0138</strain>
    </source>
</reference>
<evidence type="ECO:0008006" key="3">
    <source>
        <dbReference type="Google" id="ProtNLM"/>
    </source>
</evidence>
<dbReference type="InterPro" id="IPR018550">
    <property type="entry name" value="Lipid-A_deacylase-rel"/>
</dbReference>
<organism evidence="1 2">
    <name type="scientific">Urechidicola croceus</name>
    <dbReference type="NCBI Taxonomy" id="1850246"/>
    <lineage>
        <taxon>Bacteria</taxon>
        <taxon>Pseudomonadati</taxon>
        <taxon>Bacteroidota</taxon>
        <taxon>Flavobacteriia</taxon>
        <taxon>Flavobacteriales</taxon>
        <taxon>Flavobacteriaceae</taxon>
        <taxon>Urechidicola</taxon>
    </lineage>
</organism>
<sequence length="78" mass="8717">MSIYAQGSIGPMITDTETERMAKGFAFSDVLSFGLSYKIKTIILDLRYGVRHVSNAELQQPNSGYNSTNFEFGFLVEL</sequence>
<gene>
    <name evidence="1" type="ORF">LPB138_03805</name>
</gene>
<keyword evidence="2" id="KW-1185">Reference proteome</keyword>